<organism evidence="2 3">
    <name type="scientific">Aquirufa antheringensis</name>
    <dbReference type="NCBI Taxonomy" id="2516559"/>
    <lineage>
        <taxon>Bacteria</taxon>
        <taxon>Pseudomonadati</taxon>
        <taxon>Bacteroidota</taxon>
        <taxon>Cytophagia</taxon>
        <taxon>Cytophagales</taxon>
        <taxon>Flectobacillaceae</taxon>
        <taxon>Aquirufa</taxon>
    </lineage>
</organism>
<feature type="chain" id="PRO_5020495909" evidence="1">
    <location>
        <begin position="17"/>
        <end position="414"/>
    </location>
</feature>
<evidence type="ECO:0000313" key="3">
    <source>
        <dbReference type="Proteomes" id="UP000293583"/>
    </source>
</evidence>
<dbReference type="EMBL" id="SEWY01000004">
    <property type="protein sequence ID" value="TBH71847.1"/>
    <property type="molecule type" value="Genomic_DNA"/>
</dbReference>
<sequence length="414" mass="46850">MRILALLLIFSLSGWAQDTTQHIIAGRSNAKIQQEKPYVILISADGFRSDFSHKYKAKFLQSKETSGVKASYMQPSYPSLTFPNHYSIATGLYPAHHGLVDNTYLDVQSGQEYRMSNKKMVGEGKWYGGTPLWVLAEKQQMMAASFYWVASDANIQDTYPSYYYVYNEVIDIKTRIAQVKNWLSLPADKRPHLITFYFPEVDHDAHEFGPEDSRVKNSVQFVDQAIADLEAALAPLGLPINFVFVSDHGMKEVDNVNTIGKPAPLNTATFQVPWGDALLHVYAKDPSKIDSTYQELKKDTRFTTYLMDETPAHWHYRKSDDRYNRLGDLLLVPKLPQVFNLSTRKTSKGKHGFDTALPEMRASFQAWGPSFNSGLQLDGFENVNVYPLIAKILGLTYDPQAIDGKITVLQKALK</sequence>
<feature type="signal peptide" evidence="1">
    <location>
        <begin position="1"/>
        <end position="16"/>
    </location>
</feature>
<evidence type="ECO:0000313" key="2">
    <source>
        <dbReference type="EMBL" id="TBH71847.1"/>
    </source>
</evidence>
<dbReference type="Proteomes" id="UP000293583">
    <property type="component" value="Unassembled WGS sequence"/>
</dbReference>
<comment type="caution">
    <text evidence="2">The sequence shown here is derived from an EMBL/GenBank/DDBJ whole genome shotgun (WGS) entry which is preliminary data.</text>
</comment>
<dbReference type="Gene3D" id="3.30.1360.180">
    <property type="match status" value="1"/>
</dbReference>
<protein>
    <submittedName>
        <fullName evidence="2">Alkaline phosphatase family protein</fullName>
    </submittedName>
</protein>
<dbReference type="CDD" id="cd16018">
    <property type="entry name" value="Enpp"/>
    <property type="match status" value="1"/>
</dbReference>
<evidence type="ECO:0000256" key="1">
    <source>
        <dbReference type="SAM" id="SignalP"/>
    </source>
</evidence>
<keyword evidence="1" id="KW-0732">Signal</keyword>
<gene>
    <name evidence="2" type="ORF">EWU20_08430</name>
</gene>
<dbReference type="AlphaFoldDB" id="A0A4Q9B9E8"/>
<dbReference type="InterPro" id="IPR017850">
    <property type="entry name" value="Alkaline_phosphatase_core_sf"/>
</dbReference>
<proteinExistence type="predicted"/>
<dbReference type="InterPro" id="IPR002591">
    <property type="entry name" value="Phosphodiest/P_Trfase"/>
</dbReference>
<accession>A0A4Q9B9E8</accession>
<dbReference type="GO" id="GO:0016787">
    <property type="term" value="F:hydrolase activity"/>
    <property type="evidence" value="ECO:0007669"/>
    <property type="project" value="UniProtKB-ARBA"/>
</dbReference>
<dbReference type="Pfam" id="PF01663">
    <property type="entry name" value="Phosphodiest"/>
    <property type="match status" value="1"/>
</dbReference>
<dbReference type="OrthoDB" id="9779418at2"/>
<dbReference type="RefSeq" id="WP_130923483.1">
    <property type="nucleotide sequence ID" value="NZ_JAANOL010000001.1"/>
</dbReference>
<dbReference type="PANTHER" id="PTHR10151">
    <property type="entry name" value="ECTONUCLEOTIDE PYROPHOSPHATASE/PHOSPHODIESTERASE"/>
    <property type="match status" value="1"/>
</dbReference>
<keyword evidence="3" id="KW-1185">Reference proteome</keyword>
<reference evidence="2 3" key="1">
    <citation type="submission" date="2019-02" db="EMBL/GenBank/DDBJ databases">
        <title>Genome of a new Bacteroidetes strain.</title>
        <authorList>
            <person name="Pitt A."/>
        </authorList>
    </citation>
    <scope>NUCLEOTIDE SEQUENCE [LARGE SCALE GENOMIC DNA]</scope>
    <source>
        <strain evidence="2 3">103A-SOEBACH</strain>
    </source>
</reference>
<name>A0A4Q9B9E8_9BACT</name>
<dbReference type="PANTHER" id="PTHR10151:SF120">
    <property type="entry name" value="BIS(5'-ADENOSYL)-TRIPHOSPHATASE"/>
    <property type="match status" value="1"/>
</dbReference>
<dbReference type="Gene3D" id="3.40.720.10">
    <property type="entry name" value="Alkaline Phosphatase, subunit A"/>
    <property type="match status" value="1"/>
</dbReference>
<dbReference type="SUPFAM" id="SSF53649">
    <property type="entry name" value="Alkaline phosphatase-like"/>
    <property type="match status" value="1"/>
</dbReference>